<keyword evidence="3" id="KW-1185">Reference proteome</keyword>
<gene>
    <name evidence="2" type="ORF">IE877_06410</name>
</gene>
<dbReference type="RefSeq" id="WP_192373876.1">
    <property type="nucleotide sequence ID" value="NZ_CAJHIV010000001.1"/>
</dbReference>
<feature type="transmembrane region" description="Helical" evidence="1">
    <location>
        <begin position="46"/>
        <end position="65"/>
    </location>
</feature>
<evidence type="ECO:0000256" key="1">
    <source>
        <dbReference type="SAM" id="Phobius"/>
    </source>
</evidence>
<keyword evidence="1" id="KW-1133">Transmembrane helix</keyword>
<accession>A0ABR9CXA5</accession>
<evidence type="ECO:0000313" key="3">
    <source>
        <dbReference type="Proteomes" id="UP000652176"/>
    </source>
</evidence>
<keyword evidence="1" id="KW-0812">Transmembrane</keyword>
<proteinExistence type="predicted"/>
<protein>
    <submittedName>
        <fullName evidence="2">Uncharacterized protein</fullName>
    </submittedName>
</protein>
<dbReference type="EMBL" id="JACXSS010000001">
    <property type="protein sequence ID" value="MBD9355513.1"/>
    <property type="molecule type" value="Genomic_DNA"/>
</dbReference>
<feature type="transmembrane region" description="Helical" evidence="1">
    <location>
        <begin position="77"/>
        <end position="98"/>
    </location>
</feature>
<feature type="transmembrane region" description="Helical" evidence="1">
    <location>
        <begin position="21"/>
        <end position="40"/>
    </location>
</feature>
<organism evidence="2 3">
    <name type="scientific">Methylomonas albis</name>
    <dbReference type="NCBI Taxonomy" id="1854563"/>
    <lineage>
        <taxon>Bacteria</taxon>
        <taxon>Pseudomonadati</taxon>
        <taxon>Pseudomonadota</taxon>
        <taxon>Gammaproteobacteria</taxon>
        <taxon>Methylococcales</taxon>
        <taxon>Methylococcaceae</taxon>
        <taxon>Methylomonas</taxon>
    </lineage>
</organism>
<name>A0ABR9CXA5_9GAMM</name>
<sequence>MHANKKYISEFSREKYLNWYFYSYKSLAMLILMFLILLYSNYLLSALFVLLFVLINTVVSIAYIALSVAGKTKNRTLTLATHTIFAVIFQLLAIVLVFPNRWVIDFVCTSAIVRIVEPILMQKLDGLHNPAFKFHKFYFGQVMGRVRWVIYDESEQVLLIPEKRSQEWWSITGEDKYYDNDCLDAARKIHSHFFIRYSFCI</sequence>
<reference evidence="2 3" key="1">
    <citation type="submission" date="2020-09" db="EMBL/GenBank/DDBJ databases">
        <title>Methylomonas albis sp. nov. and Methylomonas fluvii sp. nov.: Two cold-adapted methanotrophs from the River Elbe and an amended description of Methylovulum psychrotolerans strain Eb1.</title>
        <authorList>
            <person name="Bussmann I.K."/>
            <person name="Klings K.-W."/>
            <person name="Warnstedt J."/>
            <person name="Hoppert M."/>
            <person name="Saborowski A."/>
            <person name="Horn F."/>
            <person name="Liebner S."/>
        </authorList>
    </citation>
    <scope>NUCLEOTIDE SEQUENCE [LARGE SCALE GENOMIC DNA]</scope>
    <source>
        <strain evidence="2 3">EbA</strain>
    </source>
</reference>
<comment type="caution">
    <text evidence="2">The sequence shown here is derived from an EMBL/GenBank/DDBJ whole genome shotgun (WGS) entry which is preliminary data.</text>
</comment>
<keyword evidence="1" id="KW-0472">Membrane</keyword>
<dbReference type="Proteomes" id="UP000652176">
    <property type="component" value="Unassembled WGS sequence"/>
</dbReference>
<evidence type="ECO:0000313" key="2">
    <source>
        <dbReference type="EMBL" id="MBD9355513.1"/>
    </source>
</evidence>